<dbReference type="PIRSF" id="PIRSF002741">
    <property type="entry name" value="MppA"/>
    <property type="match status" value="1"/>
</dbReference>
<dbReference type="Pfam" id="PF00496">
    <property type="entry name" value="SBP_bac_5"/>
    <property type="match status" value="1"/>
</dbReference>
<feature type="domain" description="Solute-binding protein family 5" evidence="1">
    <location>
        <begin position="89"/>
        <end position="445"/>
    </location>
</feature>
<name>A0ABU7G9B9_9ALTE</name>
<sequence>MTEISYAPKKKFKRGVLFATLAAAVIVTAISYNRSESSADSVVPSKTNTLSISGPWEMTSLDPSKQGYILTRMQVIETLLNVNEQGLITSGLATEWHSSEDGLSWHFVLRNGVKFHDGTELNAQAVVNSLNVALSKHGTLKKAEVTQISAISDDEIKIDLAKPYAAFASLLTNYSNAILSEKSYQEGGAVKVLYGSGPYQMESFSPPHKLTVRKFDDYWGEKGQINFATYLTGHRAESRILQAKSGEADIVFTLDPAMLSQLKTSTDLEVHSNLIPRTMFVKLNAGHPFLDDVKARQALSMALDRAAISKNVLGAEGSETAQLMPSSMSQWFIKGVDNNPYNLEQAQQILTDLGWKKNESGLLERQGKPFKLTMMTYADRPELATVATAIQAQWAKLGVDLKVDVTNSSMIPAGHTDGSLEMALIARNFGFSADPLPIISSDFANGGGDWGTMNWVNPQVDTAIAELLDSTQVEQSFTLSQEVAQEIYKDTPVLPISSYSQHTSVNARVKNFKFDPFERNYFINQMYFEQ</sequence>
<keyword evidence="3" id="KW-1185">Reference proteome</keyword>
<evidence type="ECO:0000313" key="3">
    <source>
        <dbReference type="Proteomes" id="UP001310248"/>
    </source>
</evidence>
<proteinExistence type="predicted"/>
<dbReference type="CDD" id="cd08490">
    <property type="entry name" value="PBP2_NikA_DppA_OppA_like_3"/>
    <property type="match status" value="1"/>
</dbReference>
<dbReference type="InterPro" id="IPR030678">
    <property type="entry name" value="Peptide/Ni-bd"/>
</dbReference>
<evidence type="ECO:0000259" key="1">
    <source>
        <dbReference type="Pfam" id="PF00496"/>
    </source>
</evidence>
<evidence type="ECO:0000313" key="2">
    <source>
        <dbReference type="EMBL" id="MEE1675851.1"/>
    </source>
</evidence>
<dbReference type="InterPro" id="IPR039424">
    <property type="entry name" value="SBP_5"/>
</dbReference>
<reference evidence="3" key="1">
    <citation type="submission" date="2023-07" db="EMBL/GenBank/DDBJ databases">
        <title>Draft genome sequence of Agarivorans aestuarii strain ZMCS4, a CAZymes producing bacteria isolated from the marine brown algae Clodostephus spongiosus.</title>
        <authorList>
            <person name="Lorente B."/>
            <person name="Cabral C."/>
            <person name="Frias J."/>
            <person name="Faria J."/>
            <person name="Toubarro D."/>
        </authorList>
    </citation>
    <scope>NUCLEOTIDE SEQUENCE [LARGE SCALE GENOMIC DNA]</scope>
    <source>
        <strain evidence="3">ZMCS4</strain>
    </source>
</reference>
<dbReference type="PANTHER" id="PTHR30290:SF83">
    <property type="entry name" value="ABC TRANSPORTER SUBSTRATE-BINDING PROTEIN"/>
    <property type="match status" value="1"/>
</dbReference>
<organism evidence="2 3">
    <name type="scientific">Agarivorans aestuarii</name>
    <dbReference type="NCBI Taxonomy" id="1563703"/>
    <lineage>
        <taxon>Bacteria</taxon>
        <taxon>Pseudomonadati</taxon>
        <taxon>Pseudomonadota</taxon>
        <taxon>Gammaproteobacteria</taxon>
        <taxon>Alteromonadales</taxon>
        <taxon>Alteromonadaceae</taxon>
        <taxon>Agarivorans</taxon>
    </lineage>
</organism>
<dbReference type="InterPro" id="IPR000914">
    <property type="entry name" value="SBP_5_dom"/>
</dbReference>
<gene>
    <name evidence="2" type="ORF">SNR37_001178</name>
</gene>
<dbReference type="Gene3D" id="3.40.190.10">
    <property type="entry name" value="Periplasmic binding protein-like II"/>
    <property type="match status" value="1"/>
</dbReference>
<dbReference type="Gene3D" id="3.10.105.10">
    <property type="entry name" value="Dipeptide-binding Protein, Domain 3"/>
    <property type="match status" value="1"/>
</dbReference>
<accession>A0ABU7G9B9</accession>
<dbReference type="EMBL" id="JAYDYW010000016">
    <property type="protein sequence ID" value="MEE1675851.1"/>
    <property type="molecule type" value="Genomic_DNA"/>
</dbReference>
<protein>
    <submittedName>
        <fullName evidence="2">ABC transporter substrate-binding protein</fullName>
    </submittedName>
</protein>
<reference evidence="2 3" key="2">
    <citation type="submission" date="2023-12" db="EMBL/GenBank/DDBJ databases">
        <authorList>
            <consortium name="Cladostephus spongiosus"/>
            <person name="Lorente B."/>
            <person name="Cabral C."/>
            <person name="Frias J."/>
            <person name="Faria J."/>
            <person name="Toubarro D."/>
        </authorList>
    </citation>
    <scope>NUCLEOTIDE SEQUENCE [LARGE SCALE GENOMIC DNA]</scope>
    <source>
        <strain evidence="2 3">ZMCS4</strain>
    </source>
</reference>
<dbReference type="RefSeq" id="WP_329776629.1">
    <property type="nucleotide sequence ID" value="NZ_JAYDYW010000016.1"/>
</dbReference>
<dbReference type="SUPFAM" id="SSF53850">
    <property type="entry name" value="Periplasmic binding protein-like II"/>
    <property type="match status" value="1"/>
</dbReference>
<dbReference type="PANTHER" id="PTHR30290">
    <property type="entry name" value="PERIPLASMIC BINDING COMPONENT OF ABC TRANSPORTER"/>
    <property type="match status" value="1"/>
</dbReference>
<dbReference type="Proteomes" id="UP001310248">
    <property type="component" value="Unassembled WGS sequence"/>
</dbReference>
<comment type="caution">
    <text evidence="2">The sequence shown here is derived from an EMBL/GenBank/DDBJ whole genome shotgun (WGS) entry which is preliminary data.</text>
</comment>